<dbReference type="InterPro" id="IPR050571">
    <property type="entry name" value="Class-IV_PLP-Dep_Aminotrnsfr"/>
</dbReference>
<dbReference type="EMBL" id="CP002902">
    <property type="protein sequence ID" value="AEJ42983.1"/>
    <property type="molecule type" value="Genomic_DNA"/>
</dbReference>
<reference evidence="7" key="2">
    <citation type="submission" date="2011-06" db="EMBL/GenBank/DDBJ databases">
        <title>The complete genome sequence of Alicyclobacillus acidocaldarius sp. Tc-4-1.</title>
        <authorList>
            <person name="Chen Y."/>
            <person name="He Y."/>
            <person name="Dong Z."/>
            <person name="Hu S."/>
        </authorList>
    </citation>
    <scope>NUCLEOTIDE SEQUENCE [LARGE SCALE GENOMIC DNA]</scope>
    <source>
        <strain evidence="7">Tc-4-1</strain>
    </source>
</reference>
<evidence type="ECO:0000256" key="5">
    <source>
        <dbReference type="SAM" id="MobiDB-lite"/>
    </source>
</evidence>
<gene>
    <name evidence="6" type="primary">dat</name>
    <name evidence="6" type="ordered locus">TC41_1031</name>
</gene>
<dbReference type="InterPro" id="IPR001544">
    <property type="entry name" value="Aminotrans_IV"/>
</dbReference>
<dbReference type="InterPro" id="IPR043131">
    <property type="entry name" value="BCAT-like_N"/>
</dbReference>
<dbReference type="eggNOG" id="COG0115">
    <property type="taxonomic scope" value="Bacteria"/>
</dbReference>
<dbReference type="GO" id="GO:0005829">
    <property type="term" value="C:cytosol"/>
    <property type="evidence" value="ECO:0007669"/>
    <property type="project" value="TreeGrafter"/>
</dbReference>
<keyword evidence="4" id="KW-0663">Pyridoxal phosphate</keyword>
<evidence type="ECO:0000313" key="7">
    <source>
        <dbReference type="Proteomes" id="UP000000292"/>
    </source>
</evidence>
<dbReference type="InterPro" id="IPR036038">
    <property type="entry name" value="Aminotransferase-like"/>
</dbReference>
<feature type="region of interest" description="Disordered" evidence="5">
    <location>
        <begin position="1"/>
        <end position="26"/>
    </location>
</feature>
<organism evidence="6 7">
    <name type="scientific">Alicyclobacillus acidocaldarius (strain Tc-4-1)</name>
    <name type="common">Bacillus acidocaldarius</name>
    <dbReference type="NCBI Taxonomy" id="1048834"/>
    <lineage>
        <taxon>Bacteria</taxon>
        <taxon>Bacillati</taxon>
        <taxon>Bacillota</taxon>
        <taxon>Bacilli</taxon>
        <taxon>Bacillales</taxon>
        <taxon>Alicyclobacillaceae</taxon>
        <taxon>Alicyclobacillus</taxon>
    </lineage>
</organism>
<sequence length="348" mass="39218">MARQRVPNEMHRRKYEKGSERQGREPASLVIHRREEGWQMAVIGYFNGRWMDPAEACVPLDERGHQFGDGVYEVIRAYGGRPFLLDWHVERLFQSMKALRIRPPFDPGACKELIHALMERSGESEAAIYLQVTRGSAVRNHLFPEPSVEANVSATVRPVKPGTSEAKPGRLLLLPDERWLNPWIKSLNLLPNIMAKQTAHDAGADEALLVRDGYMIEAASSNVWFVVNGELVTAPADRYILAGITRRFVLEMARDLGIPVREEKLPRARLADVDAIFLTGTMTEVYPIASVVEHPDIPCTVISAERPPVRNVAPEQVHEVWTARDLELVERLRAAFVERVRAWAGAIA</sequence>
<dbReference type="PANTHER" id="PTHR42743:SF10">
    <property type="entry name" value="D-ALANINE AMINOTRANSFERASE"/>
    <property type="match status" value="1"/>
</dbReference>
<evidence type="ECO:0000313" key="6">
    <source>
        <dbReference type="EMBL" id="AEJ42983.1"/>
    </source>
</evidence>
<accession>F8IG12</accession>
<protein>
    <submittedName>
        <fullName evidence="6">Aminotransferase class IV</fullName>
    </submittedName>
</protein>
<dbReference type="FunFam" id="3.20.10.10:FF:000002">
    <property type="entry name" value="D-alanine aminotransferase"/>
    <property type="match status" value="1"/>
</dbReference>
<dbReference type="KEGG" id="aad:TC41_1031"/>
<comment type="cofactor">
    <cofactor evidence="1">
        <name>pyridoxal 5'-phosphate</name>
        <dbReference type="ChEBI" id="CHEBI:597326"/>
    </cofactor>
</comment>
<comment type="similarity">
    <text evidence="2">Belongs to the class-IV pyridoxal-phosphate-dependent aminotransferase family.</text>
</comment>
<dbReference type="Gene3D" id="3.20.10.10">
    <property type="entry name" value="D-amino Acid Aminotransferase, subunit A, domain 2"/>
    <property type="match status" value="1"/>
</dbReference>
<dbReference type="PANTHER" id="PTHR42743">
    <property type="entry name" value="AMINO-ACID AMINOTRANSFERASE"/>
    <property type="match status" value="1"/>
</dbReference>
<proteinExistence type="inferred from homology"/>
<keyword evidence="6" id="KW-0032">Aminotransferase</keyword>
<dbReference type="HOGENOM" id="CLU_020844_4_1_9"/>
<dbReference type="SUPFAM" id="SSF56752">
    <property type="entry name" value="D-aminoacid aminotransferase-like PLP-dependent enzymes"/>
    <property type="match status" value="1"/>
</dbReference>
<evidence type="ECO:0000256" key="1">
    <source>
        <dbReference type="ARBA" id="ARBA00001933"/>
    </source>
</evidence>
<evidence type="ECO:0000256" key="3">
    <source>
        <dbReference type="ARBA" id="ARBA00011738"/>
    </source>
</evidence>
<reference evidence="6 7" key="1">
    <citation type="journal article" date="2011" name="J. Bacteriol.">
        <title>Complete Genome Sequence of Alicyclobacillus acidocaldarius Strain Tc-4-1.</title>
        <authorList>
            <person name="Chen Y."/>
            <person name="He Y."/>
            <person name="Zhang B."/>
            <person name="Yang J."/>
            <person name="Li W."/>
            <person name="Dong Z."/>
            <person name="Hu S."/>
        </authorList>
    </citation>
    <scope>NUCLEOTIDE SEQUENCE [LARGE SCALE GENOMIC DNA]</scope>
    <source>
        <strain evidence="6 7">Tc-4-1</strain>
    </source>
</reference>
<dbReference type="PATRIC" id="fig|1048834.4.peg.984"/>
<feature type="compositionally biased region" description="Basic and acidic residues" evidence="5">
    <location>
        <begin position="1"/>
        <end position="24"/>
    </location>
</feature>
<evidence type="ECO:0000256" key="2">
    <source>
        <dbReference type="ARBA" id="ARBA00009320"/>
    </source>
</evidence>
<dbReference type="STRING" id="1048834.TC41_1031"/>
<keyword evidence="6" id="KW-0808">Transferase</keyword>
<dbReference type="InterPro" id="IPR043132">
    <property type="entry name" value="BCAT-like_C"/>
</dbReference>
<dbReference type="GO" id="GO:0008483">
    <property type="term" value="F:transaminase activity"/>
    <property type="evidence" value="ECO:0007669"/>
    <property type="project" value="UniProtKB-KW"/>
</dbReference>
<dbReference type="Proteomes" id="UP000000292">
    <property type="component" value="Chromosome"/>
</dbReference>
<evidence type="ECO:0000256" key="4">
    <source>
        <dbReference type="ARBA" id="ARBA00022898"/>
    </source>
</evidence>
<dbReference type="Gene3D" id="3.30.470.10">
    <property type="match status" value="1"/>
</dbReference>
<dbReference type="GO" id="GO:0008652">
    <property type="term" value="P:amino acid biosynthetic process"/>
    <property type="evidence" value="ECO:0007669"/>
    <property type="project" value="UniProtKB-ARBA"/>
</dbReference>
<comment type="subunit">
    <text evidence="3">Homodimer.</text>
</comment>
<dbReference type="AlphaFoldDB" id="F8IG12"/>
<name>F8IG12_ALIAT</name>
<dbReference type="GO" id="GO:0046394">
    <property type="term" value="P:carboxylic acid biosynthetic process"/>
    <property type="evidence" value="ECO:0007669"/>
    <property type="project" value="UniProtKB-ARBA"/>
</dbReference>
<dbReference type="Pfam" id="PF01063">
    <property type="entry name" value="Aminotran_4"/>
    <property type="match status" value="1"/>
</dbReference>